<accession>A0ABR1E548</accession>
<name>A0ABR1E548_NECAM</name>
<comment type="caution">
    <text evidence="3">The sequence shown here is derived from an EMBL/GenBank/DDBJ whole genome shotgun (WGS) entry which is preliminary data.</text>
</comment>
<feature type="transmembrane region" description="Helical" evidence="2">
    <location>
        <begin position="54"/>
        <end position="72"/>
    </location>
</feature>
<feature type="region of interest" description="Disordered" evidence="1">
    <location>
        <begin position="1"/>
        <end position="35"/>
    </location>
</feature>
<protein>
    <submittedName>
        <fullName evidence="3">Uncharacterized protein</fullName>
    </submittedName>
</protein>
<sequence>MSQELVDHGRTSQATSSADGQREGGTTAGPSTLRSVKIKEQPMSKIMVILERNVITLFLFLVILLSCGRDFCTIKEKKRDINNLILNSYTLNPTKFNHAAPTFLR</sequence>
<gene>
    <name evidence="3" type="primary">Necator_chrV.g20349</name>
    <name evidence="3" type="ORF">RB195_015557</name>
</gene>
<keyword evidence="2" id="KW-1133">Transmembrane helix</keyword>
<organism evidence="3 4">
    <name type="scientific">Necator americanus</name>
    <name type="common">Human hookworm</name>
    <dbReference type="NCBI Taxonomy" id="51031"/>
    <lineage>
        <taxon>Eukaryota</taxon>
        <taxon>Metazoa</taxon>
        <taxon>Ecdysozoa</taxon>
        <taxon>Nematoda</taxon>
        <taxon>Chromadorea</taxon>
        <taxon>Rhabditida</taxon>
        <taxon>Rhabditina</taxon>
        <taxon>Rhabditomorpha</taxon>
        <taxon>Strongyloidea</taxon>
        <taxon>Ancylostomatidae</taxon>
        <taxon>Bunostominae</taxon>
        <taxon>Necator</taxon>
    </lineage>
</organism>
<keyword evidence="2" id="KW-0472">Membrane</keyword>
<dbReference type="Proteomes" id="UP001303046">
    <property type="component" value="Unassembled WGS sequence"/>
</dbReference>
<reference evidence="3 4" key="1">
    <citation type="submission" date="2023-08" db="EMBL/GenBank/DDBJ databases">
        <title>A Necator americanus chromosomal reference genome.</title>
        <authorList>
            <person name="Ilik V."/>
            <person name="Petrzelkova K.J."/>
            <person name="Pardy F."/>
            <person name="Fuh T."/>
            <person name="Niatou-Singa F.S."/>
            <person name="Gouil Q."/>
            <person name="Baker L."/>
            <person name="Ritchie M.E."/>
            <person name="Jex A.R."/>
            <person name="Gazzola D."/>
            <person name="Li H."/>
            <person name="Toshio Fujiwara R."/>
            <person name="Zhan B."/>
            <person name="Aroian R.V."/>
            <person name="Pafco B."/>
            <person name="Schwarz E.M."/>
        </authorList>
    </citation>
    <scope>NUCLEOTIDE SEQUENCE [LARGE SCALE GENOMIC DNA]</scope>
    <source>
        <strain evidence="3 4">Aroian</strain>
        <tissue evidence="3">Whole animal</tissue>
    </source>
</reference>
<evidence type="ECO:0000313" key="4">
    <source>
        <dbReference type="Proteomes" id="UP001303046"/>
    </source>
</evidence>
<keyword evidence="4" id="KW-1185">Reference proteome</keyword>
<evidence type="ECO:0000313" key="3">
    <source>
        <dbReference type="EMBL" id="KAK6757807.1"/>
    </source>
</evidence>
<evidence type="ECO:0000256" key="2">
    <source>
        <dbReference type="SAM" id="Phobius"/>
    </source>
</evidence>
<keyword evidence="2" id="KW-0812">Transmembrane</keyword>
<feature type="compositionally biased region" description="Basic and acidic residues" evidence="1">
    <location>
        <begin position="1"/>
        <end position="10"/>
    </location>
</feature>
<dbReference type="EMBL" id="JAVFWL010000005">
    <property type="protein sequence ID" value="KAK6757807.1"/>
    <property type="molecule type" value="Genomic_DNA"/>
</dbReference>
<evidence type="ECO:0000256" key="1">
    <source>
        <dbReference type="SAM" id="MobiDB-lite"/>
    </source>
</evidence>
<proteinExistence type="predicted"/>